<dbReference type="RefSeq" id="WP_075735308.1">
    <property type="nucleotide sequence ID" value="NZ_CP009249.1"/>
</dbReference>
<dbReference type="SUPFAM" id="SSF56801">
    <property type="entry name" value="Acetyl-CoA synthetase-like"/>
    <property type="match status" value="1"/>
</dbReference>
<evidence type="ECO:0000313" key="2">
    <source>
        <dbReference type="Proteomes" id="UP000185491"/>
    </source>
</evidence>
<name>A0A1L7D4J8_9CORY</name>
<sequence>MMMLQHLLDHDAAAPRLTVYTESTGARMDFSAQTLDNWASKIANMLEEELDLAAGDNILIDFPASWQAAVVALGATAAGIEYSFSPCDSASVVFSSPDKTDQHPGADVVVLTDDPFGRGVAETGGVLPAGAIDFGPTVRFYGDQYYGTTQPLPELFPHAGKPERLLSTGWCSREDFHNAVMHPLAAGGSAVVVCGLVSSERLEEIASAEKVTRRAV</sequence>
<evidence type="ECO:0008006" key="3">
    <source>
        <dbReference type="Google" id="ProtNLM"/>
    </source>
</evidence>
<accession>A0A1L7D4J8</accession>
<proteinExistence type="predicted"/>
<dbReference type="Proteomes" id="UP000185491">
    <property type="component" value="Chromosome"/>
</dbReference>
<dbReference type="OrthoDB" id="3396763at2"/>
<keyword evidence="2" id="KW-1185">Reference proteome</keyword>
<dbReference type="Gene3D" id="3.40.50.12780">
    <property type="entry name" value="N-terminal domain of ligase-like"/>
    <property type="match status" value="1"/>
</dbReference>
<organism evidence="1 2">
    <name type="scientific">Corynebacterium phocae</name>
    <dbReference type="NCBI Taxonomy" id="161895"/>
    <lineage>
        <taxon>Bacteria</taxon>
        <taxon>Bacillati</taxon>
        <taxon>Actinomycetota</taxon>
        <taxon>Actinomycetes</taxon>
        <taxon>Mycobacteriales</taxon>
        <taxon>Corynebacteriaceae</taxon>
        <taxon>Corynebacterium</taxon>
    </lineage>
</organism>
<reference evidence="1 2" key="1">
    <citation type="submission" date="2014-08" db="EMBL/GenBank/DDBJ databases">
        <title>Complete genome sequence of Corynebacterium phocae M408/89/1(T)(=DSM 44612(T)), isolated from the common seal (Phoca vitulina).</title>
        <authorList>
            <person name="Ruckert C."/>
            <person name="Albersmeier A."/>
            <person name="Winkler A."/>
            <person name="Kalinowski J."/>
        </authorList>
    </citation>
    <scope>NUCLEOTIDE SEQUENCE [LARGE SCALE GENOMIC DNA]</scope>
    <source>
        <strain evidence="1 2">M408/89/1</strain>
    </source>
</reference>
<dbReference type="STRING" id="161895.CPHO_09640"/>
<dbReference type="NCBIfam" id="TIGR03089">
    <property type="entry name" value="TIGR03089 family protein"/>
    <property type="match status" value="1"/>
</dbReference>
<gene>
    <name evidence="1" type="ORF">CPHO_09640</name>
</gene>
<dbReference type="KEGG" id="cpho:CPHO_09640"/>
<dbReference type="InterPro" id="IPR042099">
    <property type="entry name" value="ANL_N_sf"/>
</dbReference>
<dbReference type="EMBL" id="CP009249">
    <property type="protein sequence ID" value="APT93106.1"/>
    <property type="molecule type" value="Genomic_DNA"/>
</dbReference>
<protein>
    <recommendedName>
        <fullName evidence="3">TIGR03089 family protein</fullName>
    </recommendedName>
</protein>
<dbReference type="AlphaFoldDB" id="A0A1L7D4J8"/>
<dbReference type="InterPro" id="IPR017523">
    <property type="entry name" value="Rv3268"/>
</dbReference>
<evidence type="ECO:0000313" key="1">
    <source>
        <dbReference type="EMBL" id="APT93106.1"/>
    </source>
</evidence>